<reference evidence="1 2" key="1">
    <citation type="submission" date="2021-06" db="EMBL/GenBank/DDBJ databases">
        <authorList>
            <person name="Palmer J.M."/>
        </authorList>
    </citation>
    <scope>NUCLEOTIDE SEQUENCE [LARGE SCALE GENOMIC DNA]</scope>
    <source>
        <strain evidence="1 2">MEX-2019</strain>
        <tissue evidence="1">Muscle</tissue>
    </source>
</reference>
<proteinExistence type="predicted"/>
<protein>
    <submittedName>
        <fullName evidence="1">Uncharacterized protein</fullName>
    </submittedName>
</protein>
<keyword evidence="2" id="KW-1185">Reference proteome</keyword>
<dbReference type="EMBL" id="JAHHUM010000327">
    <property type="protein sequence ID" value="KAK5620908.1"/>
    <property type="molecule type" value="Genomic_DNA"/>
</dbReference>
<dbReference type="Proteomes" id="UP001311232">
    <property type="component" value="Unassembled WGS sequence"/>
</dbReference>
<comment type="caution">
    <text evidence="1">The sequence shown here is derived from an EMBL/GenBank/DDBJ whole genome shotgun (WGS) entry which is preliminary data.</text>
</comment>
<evidence type="ECO:0000313" key="1">
    <source>
        <dbReference type="EMBL" id="KAK5620908.1"/>
    </source>
</evidence>
<dbReference type="AlphaFoldDB" id="A0AAV9SII1"/>
<name>A0AAV9SII1_9TELE</name>
<gene>
    <name evidence="1" type="ORF">CRENBAI_016779</name>
</gene>
<organism evidence="1 2">
    <name type="scientific">Crenichthys baileyi</name>
    <name type="common">White River springfish</name>
    <dbReference type="NCBI Taxonomy" id="28760"/>
    <lineage>
        <taxon>Eukaryota</taxon>
        <taxon>Metazoa</taxon>
        <taxon>Chordata</taxon>
        <taxon>Craniata</taxon>
        <taxon>Vertebrata</taxon>
        <taxon>Euteleostomi</taxon>
        <taxon>Actinopterygii</taxon>
        <taxon>Neopterygii</taxon>
        <taxon>Teleostei</taxon>
        <taxon>Neoteleostei</taxon>
        <taxon>Acanthomorphata</taxon>
        <taxon>Ovalentaria</taxon>
        <taxon>Atherinomorphae</taxon>
        <taxon>Cyprinodontiformes</taxon>
        <taxon>Goodeidae</taxon>
        <taxon>Crenichthys</taxon>
    </lineage>
</organism>
<evidence type="ECO:0000313" key="2">
    <source>
        <dbReference type="Proteomes" id="UP001311232"/>
    </source>
</evidence>
<accession>A0AAV9SII1</accession>
<sequence>MEDTALLLSFEWFSPNLVSQTDLLASQAPTSSSTLVIPQSSMLHSSRPWILSRVSYLLLLSFSGSSPPILPHQHFLFSLRQRSTRSLAPPTDIHHGNARPGSSLRAPLQILQGQLINLVSLVRATAPCWRSDASELLRSIGTPETVTHSI</sequence>